<dbReference type="AlphaFoldDB" id="A0A4P8KZL3"/>
<name>A0A4P8KZL3_9BACT</name>
<gene>
    <name evidence="2" type="ORF">FDQ92_01505</name>
</gene>
<reference evidence="2 3" key="2">
    <citation type="submission" date="2019-05" db="EMBL/GenBank/DDBJ databases">
        <authorList>
            <person name="Suflita J.M."/>
            <person name="Marks C.R."/>
        </authorList>
    </citation>
    <scope>NUCLEOTIDE SEQUENCE [LARGE SCALE GENOMIC DNA]</scope>
    <source>
        <strain evidence="2 3">ALDC</strain>
    </source>
</reference>
<evidence type="ECO:0000313" key="3">
    <source>
        <dbReference type="Proteomes" id="UP000298602"/>
    </source>
</evidence>
<sequence length="269" mass="29503">MLKEAKRKRWGVVWLFMFLLASLPLTAGLYAPVWAVPKLQIYIPGATYDTDTETWIMESLEYDLWVIGAQEEIFDVKIALAVSTDEDGTIDITWVDGTSSEPSYNSTGVATRIAGNHDLLHEGTGDVYLDENYKFVSYGTPVMGDGTSVPPHGVFPTSYYEYMVGDFGLGETVMNFIPGEEWGDTAVGETKVFHVNVGEGYTWMDIVAYDHIVKTNHKIHSVFSPFSHDGGSGDGGQPPSEVIPEPASLLLVGTGLIGAGAVGRWRRKR</sequence>
<feature type="domain" description="Ice-binding protein C-terminal" evidence="1">
    <location>
        <begin position="243"/>
        <end position="267"/>
    </location>
</feature>
<dbReference type="Pfam" id="PF07589">
    <property type="entry name" value="PEP-CTERM"/>
    <property type="match status" value="1"/>
</dbReference>
<dbReference type="NCBIfam" id="NF038141">
    <property type="entry name" value="choice_anch_N"/>
    <property type="match status" value="1"/>
</dbReference>
<proteinExistence type="predicted"/>
<protein>
    <submittedName>
        <fullName evidence="2">PEP-CTERM sorting domain-containing protein</fullName>
    </submittedName>
</protein>
<organism evidence="2 3">
    <name type="scientific">Desulfoglaeba alkanexedens ALDC</name>
    <dbReference type="NCBI Taxonomy" id="980445"/>
    <lineage>
        <taxon>Bacteria</taxon>
        <taxon>Pseudomonadati</taxon>
        <taxon>Thermodesulfobacteriota</taxon>
        <taxon>Syntrophobacteria</taxon>
        <taxon>Syntrophobacterales</taxon>
        <taxon>Syntrophobacteraceae</taxon>
        <taxon>Desulfoglaeba</taxon>
    </lineage>
</organism>
<dbReference type="OrthoDB" id="5513206at2"/>
<dbReference type="KEGG" id="dax:FDQ92_01505"/>
<accession>A0A4P8KZL3</accession>
<dbReference type="InterPro" id="IPR013424">
    <property type="entry name" value="Ice-binding_C"/>
</dbReference>
<evidence type="ECO:0000313" key="2">
    <source>
        <dbReference type="EMBL" id="QCQ20989.1"/>
    </source>
</evidence>
<dbReference type="NCBIfam" id="TIGR02595">
    <property type="entry name" value="PEP_CTERM"/>
    <property type="match status" value="1"/>
</dbReference>
<evidence type="ECO:0000259" key="1">
    <source>
        <dbReference type="Pfam" id="PF07589"/>
    </source>
</evidence>
<dbReference type="EMBL" id="CP040098">
    <property type="protein sequence ID" value="QCQ20989.1"/>
    <property type="molecule type" value="Genomic_DNA"/>
</dbReference>
<keyword evidence="3" id="KW-1185">Reference proteome</keyword>
<reference evidence="2 3" key="1">
    <citation type="submission" date="2019-05" db="EMBL/GenBank/DDBJ databases">
        <title>The Complete Genome Sequence of the n-alkane-degrading Desulfoglaeba alkanexedens ALDC reveals multiple alkylsuccinate synthase gene clusters.</title>
        <authorList>
            <person name="Callaghan A.V."/>
            <person name="Davidova I.A."/>
            <person name="Duncan K.E."/>
            <person name="Morris B."/>
            <person name="McInerney M.J."/>
        </authorList>
    </citation>
    <scope>NUCLEOTIDE SEQUENCE [LARGE SCALE GENOMIC DNA]</scope>
    <source>
        <strain evidence="2 3">ALDC</strain>
    </source>
</reference>
<dbReference type="RefSeq" id="WP_137422959.1">
    <property type="nucleotide sequence ID" value="NZ_CP040098.1"/>
</dbReference>
<dbReference type="Proteomes" id="UP000298602">
    <property type="component" value="Chromosome"/>
</dbReference>